<dbReference type="AlphaFoldDB" id="A0A3Q9UZJ1"/>
<dbReference type="EMBL" id="CP028137">
    <property type="protein sequence ID" value="AZZ52900.1"/>
    <property type="molecule type" value="Genomic_DNA"/>
</dbReference>
<name>A0A3Q9UZJ1_9MICO</name>
<gene>
    <name evidence="2" type="ORF">C1I64_13215</name>
</gene>
<reference evidence="2 3" key="1">
    <citation type="submission" date="2018-03" db="EMBL/GenBank/DDBJ databases">
        <title>Bacteriophage NCPPB3778 and a type I-E CRISPR drive the evolution of the US Biological Select Agent, Rathayibacter toxicus.</title>
        <authorList>
            <person name="Davis E.W.II."/>
            <person name="Tabima J.F."/>
            <person name="Weisberg A.J."/>
            <person name="Dantas Lopes L."/>
            <person name="Wiseman M.S."/>
            <person name="Wiseman M.S."/>
            <person name="Pupko T."/>
            <person name="Belcher M.S."/>
            <person name="Sechler A.J."/>
            <person name="Tancos M.A."/>
            <person name="Schroeder B.K."/>
            <person name="Murray T.D."/>
            <person name="Luster D.G."/>
            <person name="Schneider W.L."/>
            <person name="Rogers E."/>
            <person name="Andreote F.D."/>
            <person name="Grunwald N.J."/>
            <person name="Putnam M.L."/>
            <person name="Chang J.H."/>
        </authorList>
    </citation>
    <scope>NUCLEOTIDE SEQUENCE [LARGE SCALE GENOMIC DNA]</scope>
    <source>
        <strain evidence="2 3">DSM 15932</strain>
    </source>
</reference>
<dbReference type="KEGG" id="rfs:C1I64_13215"/>
<keyword evidence="1" id="KW-0472">Membrane</keyword>
<dbReference type="RefSeq" id="WP_123446726.1">
    <property type="nucleotide sequence ID" value="NZ_CP028137.1"/>
</dbReference>
<evidence type="ECO:0000256" key="1">
    <source>
        <dbReference type="SAM" id="Phobius"/>
    </source>
</evidence>
<protein>
    <submittedName>
        <fullName evidence="2">Uncharacterized protein</fullName>
    </submittedName>
</protein>
<organism evidence="2 3">
    <name type="scientific">Rathayibacter festucae DSM 15932</name>
    <dbReference type="NCBI Taxonomy" id="1328866"/>
    <lineage>
        <taxon>Bacteria</taxon>
        <taxon>Bacillati</taxon>
        <taxon>Actinomycetota</taxon>
        <taxon>Actinomycetes</taxon>
        <taxon>Micrococcales</taxon>
        <taxon>Microbacteriaceae</taxon>
        <taxon>Rathayibacter</taxon>
    </lineage>
</organism>
<accession>A0A3Q9UZJ1</accession>
<dbReference type="Proteomes" id="UP000285317">
    <property type="component" value="Chromosome"/>
</dbReference>
<evidence type="ECO:0000313" key="2">
    <source>
        <dbReference type="EMBL" id="AZZ52900.1"/>
    </source>
</evidence>
<evidence type="ECO:0000313" key="3">
    <source>
        <dbReference type="Proteomes" id="UP000285317"/>
    </source>
</evidence>
<feature type="transmembrane region" description="Helical" evidence="1">
    <location>
        <begin position="7"/>
        <end position="32"/>
    </location>
</feature>
<sequence>MTGRRPWWPLLLGYTGLLWALVLGVCALVAVLPDGFSYTDVVPLEAIVLNSLWTVGPALATAALAMTAATLAIGLVRAGRGSAAVDGDQEDDDVELGEGVLVELLPAGGDRRRS</sequence>
<keyword evidence="1" id="KW-1133">Transmembrane helix</keyword>
<feature type="transmembrane region" description="Helical" evidence="1">
    <location>
        <begin position="52"/>
        <end position="76"/>
    </location>
</feature>
<proteinExistence type="predicted"/>
<keyword evidence="1" id="KW-0812">Transmembrane</keyword>